<proteinExistence type="inferred from homology"/>
<dbReference type="EMBL" id="CP036172">
    <property type="protein sequence ID" value="QSZ68206.1"/>
    <property type="molecule type" value="Genomic_DNA"/>
</dbReference>
<evidence type="ECO:0000256" key="5">
    <source>
        <dbReference type="ARBA" id="ARBA00022490"/>
    </source>
</evidence>
<dbReference type="PIRSF" id="PIRSF003107">
    <property type="entry name" value="PhoU"/>
    <property type="match status" value="1"/>
</dbReference>
<dbReference type="GO" id="GO:0030643">
    <property type="term" value="P:intracellular phosphate ion homeostasis"/>
    <property type="evidence" value="ECO:0007669"/>
    <property type="project" value="InterPro"/>
</dbReference>
<dbReference type="PANTHER" id="PTHR42930">
    <property type="entry name" value="PHOSPHATE-SPECIFIC TRANSPORT SYSTEM ACCESSORY PROTEIN PHOU"/>
    <property type="match status" value="1"/>
</dbReference>
<keyword evidence="5 7" id="KW-0963">Cytoplasm</keyword>
<evidence type="ECO:0000313" key="10">
    <source>
        <dbReference type="Proteomes" id="UP001042704"/>
    </source>
</evidence>
<dbReference type="SUPFAM" id="SSF109755">
    <property type="entry name" value="PhoU-like"/>
    <property type="match status" value="1"/>
</dbReference>
<dbReference type="GO" id="GO:0006817">
    <property type="term" value="P:phosphate ion transport"/>
    <property type="evidence" value="ECO:0007669"/>
    <property type="project" value="UniProtKB-KW"/>
</dbReference>
<feature type="domain" description="PhoU" evidence="8">
    <location>
        <begin position="18"/>
        <end position="103"/>
    </location>
</feature>
<dbReference type="AlphaFoldDB" id="A0A8A3S9U0"/>
<evidence type="ECO:0000259" key="8">
    <source>
        <dbReference type="Pfam" id="PF01895"/>
    </source>
</evidence>
<comment type="similarity">
    <text evidence="2 7">Belongs to the PhoU family.</text>
</comment>
<dbReference type="GO" id="GO:0045936">
    <property type="term" value="P:negative regulation of phosphate metabolic process"/>
    <property type="evidence" value="ECO:0007669"/>
    <property type="project" value="InterPro"/>
</dbReference>
<name>A0A8A3S9U0_9EURY</name>
<reference evidence="9" key="1">
    <citation type="journal article" date="2001" name="Int. J. Syst. Evol. Microbiol.">
        <title>Methanofollis aquaemaris sp. nov., a methanogen isolated from an aquaculture fish pond.</title>
        <authorList>
            <person name="Lai M.C."/>
            <person name="Chen S.C."/>
        </authorList>
    </citation>
    <scope>NUCLEOTIDE SEQUENCE</scope>
    <source>
        <strain evidence="9">N2F9704</strain>
    </source>
</reference>
<dbReference type="InterPro" id="IPR026022">
    <property type="entry name" value="PhoU_dom"/>
</dbReference>
<evidence type="ECO:0000256" key="3">
    <source>
        <dbReference type="ARBA" id="ARBA00011738"/>
    </source>
</evidence>
<evidence type="ECO:0000256" key="6">
    <source>
        <dbReference type="ARBA" id="ARBA00022592"/>
    </source>
</evidence>
<dbReference type="InterPro" id="IPR028366">
    <property type="entry name" value="PhoU"/>
</dbReference>
<keyword evidence="4 7" id="KW-0813">Transport</keyword>
<evidence type="ECO:0000256" key="1">
    <source>
        <dbReference type="ARBA" id="ARBA00004496"/>
    </source>
</evidence>
<gene>
    <name evidence="9" type="primary">phoU</name>
    <name evidence="9" type="ORF">RJ40_12220</name>
</gene>
<organism evidence="9 10">
    <name type="scientific">Methanofollis aquaemaris</name>
    <dbReference type="NCBI Taxonomy" id="126734"/>
    <lineage>
        <taxon>Archaea</taxon>
        <taxon>Methanobacteriati</taxon>
        <taxon>Methanobacteriota</taxon>
        <taxon>Stenosarchaea group</taxon>
        <taxon>Methanomicrobia</taxon>
        <taxon>Methanomicrobiales</taxon>
        <taxon>Methanomicrobiaceae</taxon>
        <taxon>Methanofollis</taxon>
    </lineage>
</organism>
<evidence type="ECO:0000256" key="7">
    <source>
        <dbReference type="PIRNR" id="PIRNR003107"/>
    </source>
</evidence>
<protein>
    <recommendedName>
        <fullName evidence="7">Phosphate-specific transport system accessory protein PhoU</fullName>
    </recommendedName>
</protein>
<keyword evidence="10" id="KW-1185">Reference proteome</keyword>
<dbReference type="Pfam" id="PF01895">
    <property type="entry name" value="PhoU"/>
    <property type="match status" value="2"/>
</dbReference>
<comment type="subcellular location">
    <subcellularLocation>
        <location evidence="1 7">Cytoplasm</location>
    </subcellularLocation>
</comment>
<comment type="subunit">
    <text evidence="3 7">Homodimer.</text>
</comment>
<reference evidence="9" key="2">
    <citation type="submission" date="2019-02" db="EMBL/GenBank/DDBJ databases">
        <authorList>
            <person name="Chen S.-C."/>
            <person name="Chien H.-H."/>
            <person name="Lai M.-C."/>
        </authorList>
    </citation>
    <scope>NUCLEOTIDE SEQUENCE</scope>
    <source>
        <strain evidence="9">N2F9704</strain>
    </source>
</reference>
<dbReference type="InterPro" id="IPR038078">
    <property type="entry name" value="PhoU-like_sf"/>
</dbReference>
<dbReference type="PANTHER" id="PTHR42930:SF3">
    <property type="entry name" value="PHOSPHATE-SPECIFIC TRANSPORT SYSTEM ACCESSORY PROTEIN PHOU"/>
    <property type="match status" value="1"/>
</dbReference>
<evidence type="ECO:0000256" key="4">
    <source>
        <dbReference type="ARBA" id="ARBA00022448"/>
    </source>
</evidence>
<evidence type="ECO:0000256" key="2">
    <source>
        <dbReference type="ARBA" id="ARBA00008107"/>
    </source>
</evidence>
<dbReference type="Gene3D" id="1.20.58.220">
    <property type="entry name" value="Phosphate transport system protein phou homolog 2, domain 2"/>
    <property type="match status" value="1"/>
</dbReference>
<sequence>MSDKFHEELDTLRDEFLEYGHFARSMLVDAFEALKTGDEDLARSVLDRKRELANRSDDFDERLLTLIALYQPMAQDLRAIVCTIRMNSSLYRIGRYGKDIAMLVPPFADDGHLGRMLNLPHMAGLVVSMVEDVLAAYETNDVSPIENLSARDDCVDDLRYSVFREALTYMMEDPRNIERGMDYVMVARYLERCGDHCCAMGEKVHFMLTGERIEIK</sequence>
<dbReference type="GO" id="GO:0005737">
    <property type="term" value="C:cytoplasm"/>
    <property type="evidence" value="ECO:0007669"/>
    <property type="project" value="UniProtKB-SubCell"/>
</dbReference>
<feature type="domain" description="PhoU" evidence="8">
    <location>
        <begin position="120"/>
        <end position="204"/>
    </location>
</feature>
<comment type="function">
    <text evidence="7">Plays a role in the regulation of phosphate uptake.</text>
</comment>
<dbReference type="KEGG" id="maqe:RJ40_12220"/>
<dbReference type="RefSeq" id="WP_265581151.1">
    <property type="nucleotide sequence ID" value="NZ_CP036172.1"/>
</dbReference>
<evidence type="ECO:0000313" key="9">
    <source>
        <dbReference type="EMBL" id="QSZ68206.1"/>
    </source>
</evidence>
<dbReference type="GeneID" id="76425146"/>
<accession>A0A8A3S9U0</accession>
<dbReference type="FunFam" id="1.20.58.220:FF:000004">
    <property type="entry name" value="Phosphate-specific transport system accessory protein PhoU"/>
    <property type="match status" value="1"/>
</dbReference>
<dbReference type="Proteomes" id="UP001042704">
    <property type="component" value="Chromosome"/>
</dbReference>
<keyword evidence="6 7" id="KW-0592">Phosphate transport</keyword>
<dbReference type="NCBIfam" id="TIGR02135">
    <property type="entry name" value="phoU_full"/>
    <property type="match status" value="1"/>
</dbReference>